<dbReference type="InterPro" id="IPR013783">
    <property type="entry name" value="Ig-like_fold"/>
</dbReference>
<evidence type="ECO:0000313" key="4">
    <source>
        <dbReference type="EMBL" id="SFN76215.1"/>
    </source>
</evidence>
<gene>
    <name evidence="4" type="ORF">SAMN04487989_103252</name>
</gene>
<dbReference type="InterPro" id="IPR056600">
    <property type="entry name" value="GBD_T9SS_assoc"/>
</dbReference>
<dbReference type="EMBL" id="FOVN01000003">
    <property type="protein sequence ID" value="SFN76215.1"/>
    <property type="molecule type" value="Genomic_DNA"/>
</dbReference>
<evidence type="ECO:0000256" key="1">
    <source>
        <dbReference type="ARBA" id="ARBA00022729"/>
    </source>
</evidence>
<dbReference type="InterPro" id="IPR026444">
    <property type="entry name" value="Secre_tail"/>
</dbReference>
<evidence type="ECO:0000259" key="3">
    <source>
        <dbReference type="PROSITE" id="PS50853"/>
    </source>
</evidence>
<dbReference type="PROSITE" id="PS50853">
    <property type="entry name" value="FN3"/>
    <property type="match status" value="1"/>
</dbReference>
<keyword evidence="1 2" id="KW-0732">Signal</keyword>
<dbReference type="OrthoDB" id="975384at2"/>
<dbReference type="Gene3D" id="2.60.120.290">
    <property type="entry name" value="Spermadhesin, CUB domain"/>
    <property type="match status" value="1"/>
</dbReference>
<dbReference type="InterPro" id="IPR036116">
    <property type="entry name" value="FN3_sf"/>
</dbReference>
<dbReference type="InterPro" id="IPR035914">
    <property type="entry name" value="Sperma_CUB_dom_sf"/>
</dbReference>
<keyword evidence="5" id="KW-1185">Reference proteome</keyword>
<feature type="signal peptide" evidence="2">
    <location>
        <begin position="1"/>
        <end position="22"/>
    </location>
</feature>
<dbReference type="CDD" id="cd00063">
    <property type="entry name" value="FN3"/>
    <property type="match status" value="1"/>
</dbReference>
<organism evidence="4 5">
    <name type="scientific">Bizionia echini</name>
    <dbReference type="NCBI Taxonomy" id="649333"/>
    <lineage>
        <taxon>Bacteria</taxon>
        <taxon>Pseudomonadati</taxon>
        <taxon>Bacteroidota</taxon>
        <taxon>Flavobacteriia</taxon>
        <taxon>Flavobacteriales</taxon>
        <taxon>Flavobacteriaceae</taxon>
        <taxon>Bizionia</taxon>
    </lineage>
</organism>
<dbReference type="SUPFAM" id="SSF49265">
    <property type="entry name" value="Fibronectin type III"/>
    <property type="match status" value="1"/>
</dbReference>
<dbReference type="Proteomes" id="UP000198705">
    <property type="component" value="Unassembled WGS sequence"/>
</dbReference>
<feature type="chain" id="PRO_5011705165" evidence="2">
    <location>
        <begin position="23"/>
        <end position="873"/>
    </location>
</feature>
<dbReference type="STRING" id="649333.SAMN04487989_103252"/>
<dbReference type="Gene3D" id="2.60.120.380">
    <property type="match status" value="1"/>
</dbReference>
<dbReference type="NCBIfam" id="TIGR04183">
    <property type="entry name" value="Por_Secre_tail"/>
    <property type="match status" value="1"/>
</dbReference>
<proteinExistence type="predicted"/>
<sequence>MKKFTLQIFAFLAFAFSWQVNAQTSTLYFTAIDNGCCDTEKWVSITTGPDGTGTVIFAQGDGTYGNAQGLLTDAAFTVDDGSTYYINAYDRYDDSWDGDTYEIRSAPAGGGLLVANNGGVSPDDGNDDDATSNWGDTQAQELEVSEAFSYTPPACTFAVVNTSTIVEDCAAGTFMVNVDFTTVGDATSVSDGTTNYPISGTTAMAGPFATGTTQTLSVVHSDVVCDFTIGDFSYDDCPNIVTCGTPLNATYCYGISETTDFLYQSSDGSQLVVTFNAGQVENNWDELIILDSDGTTELYNGYGTAGDLTGLTFTSSGDAITVRIQSDGSTSCSSEGYTPWDYDVVCLACTAGEATATVIEDCGASTYTIEVNVTNTGDATTITDGTTPQTFTGTVTFGPYAFGVDTTLDVEHSDSVCDFTLGTYGFDACPPTNDDCANAELAPVGLGSCGTSVTGNNTGATDSGVAQAGCATATYAGGDIWYQFEMPAGETEIVYTRSASAFSTTQLELYSGSCGSLVEVGCTTSATASFTGLTSGDTYYVRLYDWGNDNFGAVTFCLNTPPTCPLPTALTATGITTTSADLGWTENGTAMVWDIEWGLENFTPTETPSAGTDNVGDNPYTLGGLTASTTYEFYVRSGCSVSDKSPWAGPFTFTTADLPPACGDDFYDTGGVASDYSNSANITTTICPDVTGDAVDVTFTFFSTENNGASACFDGLTIHNGADATAATIDPPGGGTIWCWDRDDATPGGTGDLQGMTISSTDASGCLTFVFTSDSSVTREGWEATVGCSPLTLEDFGLTGFTYYPNPVQNTLTLKGVSNINNVAVYNMLGQEVLRTAPNTMASEVDMSNLQTGAYFVKVTIGGATKTIRVIKN</sequence>
<dbReference type="AlphaFoldDB" id="A0A1I5BN80"/>
<dbReference type="Pfam" id="PF18962">
    <property type="entry name" value="Por_Secre_tail"/>
    <property type="match status" value="1"/>
</dbReference>
<dbReference type="Gene3D" id="2.60.40.10">
    <property type="entry name" value="Immunoglobulins"/>
    <property type="match status" value="1"/>
</dbReference>
<dbReference type="SMART" id="SM00060">
    <property type="entry name" value="FN3"/>
    <property type="match status" value="1"/>
</dbReference>
<name>A0A1I5BN80_9FLAO</name>
<dbReference type="RefSeq" id="WP_092208090.1">
    <property type="nucleotide sequence ID" value="NZ_FOVN01000003.1"/>
</dbReference>
<dbReference type="InterPro" id="IPR003961">
    <property type="entry name" value="FN3_dom"/>
</dbReference>
<feature type="domain" description="Fibronectin type-III" evidence="3">
    <location>
        <begin position="566"/>
        <end position="658"/>
    </location>
</feature>
<dbReference type="Pfam" id="PF23759">
    <property type="entry name" value="GBD_T9SS_assoc"/>
    <property type="match status" value="1"/>
</dbReference>
<evidence type="ECO:0000313" key="5">
    <source>
        <dbReference type="Proteomes" id="UP000198705"/>
    </source>
</evidence>
<protein>
    <submittedName>
        <fullName evidence="4">Por secretion system C-terminal sorting domain-containing protein</fullName>
    </submittedName>
</protein>
<evidence type="ECO:0000256" key="2">
    <source>
        <dbReference type="SAM" id="SignalP"/>
    </source>
</evidence>
<accession>A0A1I5BN80</accession>
<dbReference type="SUPFAM" id="SSF49854">
    <property type="entry name" value="Spermadhesin, CUB domain"/>
    <property type="match status" value="1"/>
</dbReference>
<reference evidence="5" key="1">
    <citation type="submission" date="2016-10" db="EMBL/GenBank/DDBJ databases">
        <authorList>
            <person name="Varghese N."/>
            <person name="Submissions S."/>
        </authorList>
    </citation>
    <scope>NUCLEOTIDE SEQUENCE [LARGE SCALE GENOMIC DNA]</scope>
    <source>
        <strain evidence="5">DSM 23925</strain>
    </source>
</reference>